<dbReference type="SUPFAM" id="SSF50978">
    <property type="entry name" value="WD40 repeat-like"/>
    <property type="match status" value="1"/>
</dbReference>
<dbReference type="PROSITE" id="PS50222">
    <property type="entry name" value="EF_HAND_2"/>
    <property type="match status" value="1"/>
</dbReference>
<dbReference type="PRINTS" id="PR00320">
    <property type="entry name" value="GPROTEINBRPT"/>
</dbReference>
<feature type="domain" description="EF-hand" evidence="5">
    <location>
        <begin position="180"/>
        <end position="215"/>
    </location>
</feature>
<sequence length="711" mass="77773">MSQPSTPSGGGDGKYAHTPAATRSSAVTPPKTTSRRTLPLLTRSPLQREENLERLRVGKALQASADSFSPKVSEKKKHRSNSVAAAGGQLVVGIDGVSRSKREESASNLKMEILFHLASTSLDNLKREFELKTHQSGLPGLPLADFVDVLQRRLPEHLLHGKQRRSRASLQDDEDDDDDDAIVKLCELHADIDADSSGTVEWEEFTRFVMDEGSVADAVADAAASHQNSMSVIRTAELPGELGVASRSISRPIDLAVHLGVSSHSNADTYAIVPRGSFDMQIYGSDSGQLLSTLKGHQGVITAVTGLPQYGYIASASNDGELRLWEPGARYAGRFQAVSTHGENVMSLEYLPWTSLLWLGGSEGTLMAYDVANIAGHDVHDMNTHAKPQWRREGAHDGEVTSICEMEHIETLVSSGSDNVIRLWDPTRTYSGQHAKPKMVLRGHSKGILSTAFSKAHKVICSGGFDRTVCLWDPFIRRPVHKIPLGGSVGGLLTPSTHDEWLVTVSSDGHMRIFDVRMYKQLHSHIVNKRADWMMNDSVSRGAKDRIGGSRTDVTSLSLDERLDRFLMCDGESVGRNTTLYAFEVDEDLTRVRIRNEEARKWQLATAEANRRGRLTSGNLIAAMTIVNATIESGGEDADAKPTDVLGSMYKPFGASTVGVLYSEHSLNIASFHPEDHFLGHCCFLVESLLTAQETPPTPRHPRANKPYSTS</sequence>
<dbReference type="PANTHER" id="PTHR22847:SF637">
    <property type="entry name" value="WD REPEAT DOMAIN 5B"/>
    <property type="match status" value="1"/>
</dbReference>
<dbReference type="Proteomes" id="UP000660262">
    <property type="component" value="Unassembled WGS sequence"/>
</dbReference>
<feature type="region of interest" description="Disordered" evidence="4">
    <location>
        <begin position="1"/>
        <end position="52"/>
    </location>
</feature>
<gene>
    <name evidence="6" type="ORF">PPROV_000555700</name>
</gene>
<dbReference type="EMBL" id="BNJQ01000014">
    <property type="protein sequence ID" value="GHP06813.1"/>
    <property type="molecule type" value="Genomic_DNA"/>
</dbReference>
<dbReference type="InterPro" id="IPR015943">
    <property type="entry name" value="WD40/YVTN_repeat-like_dom_sf"/>
</dbReference>
<comment type="caution">
    <text evidence="6">The sequence shown here is derived from an EMBL/GenBank/DDBJ whole genome shotgun (WGS) entry which is preliminary data.</text>
</comment>
<feature type="repeat" description="WD" evidence="3">
    <location>
        <begin position="441"/>
        <end position="473"/>
    </location>
</feature>
<dbReference type="InterPro" id="IPR020472">
    <property type="entry name" value="WD40_PAC1"/>
</dbReference>
<evidence type="ECO:0000259" key="5">
    <source>
        <dbReference type="PROSITE" id="PS50222"/>
    </source>
</evidence>
<keyword evidence="1 3" id="KW-0853">WD repeat</keyword>
<evidence type="ECO:0000256" key="1">
    <source>
        <dbReference type="ARBA" id="ARBA00022574"/>
    </source>
</evidence>
<evidence type="ECO:0000313" key="6">
    <source>
        <dbReference type="EMBL" id="GHP06813.1"/>
    </source>
</evidence>
<dbReference type="OrthoDB" id="75172at2759"/>
<dbReference type="InterPro" id="IPR036322">
    <property type="entry name" value="WD40_repeat_dom_sf"/>
</dbReference>
<dbReference type="AlphaFoldDB" id="A0A830HJP8"/>
<dbReference type="InterPro" id="IPR002048">
    <property type="entry name" value="EF_hand_dom"/>
</dbReference>
<evidence type="ECO:0000256" key="3">
    <source>
        <dbReference type="PROSITE-ProRule" id="PRU00221"/>
    </source>
</evidence>
<organism evidence="6 7">
    <name type="scientific">Pycnococcus provasolii</name>
    <dbReference type="NCBI Taxonomy" id="41880"/>
    <lineage>
        <taxon>Eukaryota</taxon>
        <taxon>Viridiplantae</taxon>
        <taxon>Chlorophyta</taxon>
        <taxon>Pseudoscourfieldiophyceae</taxon>
        <taxon>Pseudoscourfieldiales</taxon>
        <taxon>Pycnococcaceae</taxon>
        <taxon>Pycnococcus</taxon>
    </lineage>
</organism>
<dbReference type="InterPro" id="IPR001680">
    <property type="entry name" value="WD40_rpt"/>
</dbReference>
<proteinExistence type="predicted"/>
<dbReference type="InterPro" id="IPR018247">
    <property type="entry name" value="EF_Hand_1_Ca_BS"/>
</dbReference>
<protein>
    <recommendedName>
        <fullName evidence="5">EF-hand domain-containing protein</fullName>
    </recommendedName>
</protein>
<keyword evidence="7" id="KW-1185">Reference proteome</keyword>
<dbReference type="PROSITE" id="PS50082">
    <property type="entry name" value="WD_REPEATS_2"/>
    <property type="match status" value="3"/>
</dbReference>
<accession>A0A830HJP8</accession>
<reference evidence="6" key="1">
    <citation type="submission" date="2020-10" db="EMBL/GenBank/DDBJ databases">
        <title>Unveiling of a novel bifunctional photoreceptor, Dualchrome1, isolated from a cosmopolitan green alga.</title>
        <authorList>
            <person name="Suzuki S."/>
            <person name="Kawachi M."/>
        </authorList>
    </citation>
    <scope>NUCLEOTIDE SEQUENCE</scope>
    <source>
        <strain evidence="6">NIES 2893</strain>
    </source>
</reference>
<dbReference type="SMART" id="SM00320">
    <property type="entry name" value="WD40"/>
    <property type="match status" value="5"/>
</dbReference>
<dbReference type="PROSITE" id="PS50294">
    <property type="entry name" value="WD_REPEATS_REGION"/>
    <property type="match status" value="3"/>
</dbReference>
<name>A0A830HJP8_9CHLO</name>
<feature type="region of interest" description="Disordered" evidence="4">
    <location>
        <begin position="64"/>
        <end position="83"/>
    </location>
</feature>
<dbReference type="GO" id="GO:0005509">
    <property type="term" value="F:calcium ion binding"/>
    <property type="evidence" value="ECO:0007669"/>
    <property type="project" value="InterPro"/>
</dbReference>
<evidence type="ECO:0000256" key="4">
    <source>
        <dbReference type="SAM" id="MobiDB-lite"/>
    </source>
</evidence>
<feature type="repeat" description="WD" evidence="3">
    <location>
        <begin position="294"/>
        <end position="326"/>
    </location>
</feature>
<dbReference type="Pfam" id="PF00400">
    <property type="entry name" value="WD40"/>
    <property type="match status" value="3"/>
</dbReference>
<feature type="repeat" description="WD" evidence="3">
    <location>
        <begin position="393"/>
        <end position="425"/>
    </location>
</feature>
<evidence type="ECO:0000313" key="7">
    <source>
        <dbReference type="Proteomes" id="UP000660262"/>
    </source>
</evidence>
<dbReference type="PANTHER" id="PTHR22847">
    <property type="entry name" value="WD40 REPEAT PROTEIN"/>
    <property type="match status" value="1"/>
</dbReference>
<keyword evidence="2" id="KW-0677">Repeat</keyword>
<dbReference type="GO" id="GO:1990234">
    <property type="term" value="C:transferase complex"/>
    <property type="evidence" value="ECO:0007669"/>
    <property type="project" value="UniProtKB-ARBA"/>
</dbReference>
<dbReference type="PROSITE" id="PS00018">
    <property type="entry name" value="EF_HAND_1"/>
    <property type="match status" value="1"/>
</dbReference>
<feature type="compositionally biased region" description="Low complexity" evidence="4">
    <location>
        <begin position="28"/>
        <end position="45"/>
    </location>
</feature>
<dbReference type="Gene3D" id="2.130.10.10">
    <property type="entry name" value="YVTN repeat-like/Quinoprotein amine dehydrogenase"/>
    <property type="match status" value="2"/>
</dbReference>
<evidence type="ECO:0000256" key="2">
    <source>
        <dbReference type="ARBA" id="ARBA00022737"/>
    </source>
</evidence>